<comment type="cofactor">
    <cofactor evidence="1">
        <name>Mg(2+)</name>
        <dbReference type="ChEBI" id="CHEBI:18420"/>
    </cofactor>
</comment>
<dbReference type="Proteomes" id="UP000275951">
    <property type="component" value="Chromosome"/>
</dbReference>
<feature type="domain" description="Nudix hydrolase" evidence="6">
    <location>
        <begin position="16"/>
        <end position="163"/>
    </location>
</feature>
<keyword evidence="3 5" id="KW-0378">Hydrolase</keyword>
<dbReference type="EMBL" id="CP033905">
    <property type="protein sequence ID" value="AZR06012.1"/>
    <property type="molecule type" value="Genomic_DNA"/>
</dbReference>
<dbReference type="PRINTS" id="PR00502">
    <property type="entry name" value="NUDIXFAMILY"/>
</dbReference>
<dbReference type="PANTHER" id="PTHR43046">
    <property type="entry name" value="GDP-MANNOSE MANNOSYL HYDROLASE"/>
    <property type="match status" value="1"/>
</dbReference>
<evidence type="ECO:0000256" key="3">
    <source>
        <dbReference type="ARBA" id="ARBA00022801"/>
    </source>
</evidence>
<keyword evidence="4" id="KW-0460">Magnesium</keyword>
<accession>A0A3Q9GJ34</accession>
<dbReference type="Gene3D" id="3.90.79.10">
    <property type="entry name" value="Nucleoside Triphosphate Pyrophosphohydrolase"/>
    <property type="match status" value="1"/>
</dbReference>
<proteinExistence type="inferred from homology"/>
<evidence type="ECO:0000256" key="2">
    <source>
        <dbReference type="ARBA" id="ARBA00005582"/>
    </source>
</evidence>
<evidence type="ECO:0000313" key="7">
    <source>
        <dbReference type="EMBL" id="AZR06012.1"/>
    </source>
</evidence>
<sequence>MTFPAHEWPIDDDGFPHRSAGRCVVFNSHGHILLILGHDLDKPDYRWWFTPGGGLEPGESAVEGAVRELAEETGLKVAPDRLTGPVLDRRSTFHFYHETRKQDELFFILRVTDKEEKRIDQRLGATLTELEKELLDDMRWWDLDDLAAAETAGVLVFPVGLVEMARAWRAGWDGKVIRTIEE</sequence>
<dbReference type="RefSeq" id="WP_108725862.1">
    <property type="nucleotide sequence ID" value="NZ_CP029001.1"/>
</dbReference>
<reference evidence="7 8" key="1">
    <citation type="submission" date="2018-11" db="EMBL/GenBank/DDBJ databases">
        <title>Multidrug-resistant genes are associated with an 42-kb island TGI1 carrying a complex class 1 integron in a Trueperella pyogenes.</title>
        <authorList>
            <person name="Dong W."/>
        </authorList>
    </citation>
    <scope>NUCLEOTIDE SEQUENCE [LARGE SCALE GENOMIC DNA]</scope>
    <source>
        <strain evidence="7 8">TP4</strain>
    </source>
</reference>
<dbReference type="Pfam" id="PF00293">
    <property type="entry name" value="NUDIX"/>
    <property type="match status" value="1"/>
</dbReference>
<dbReference type="PROSITE" id="PS51462">
    <property type="entry name" value="NUDIX"/>
    <property type="match status" value="1"/>
</dbReference>
<dbReference type="PANTHER" id="PTHR43046:SF12">
    <property type="entry name" value="GDP-MANNOSE MANNOSYL HYDROLASE"/>
    <property type="match status" value="1"/>
</dbReference>
<dbReference type="InterPro" id="IPR020084">
    <property type="entry name" value="NUDIX_hydrolase_CS"/>
</dbReference>
<dbReference type="CDD" id="cd04685">
    <property type="entry name" value="NUDIX_Hydrolase"/>
    <property type="match status" value="1"/>
</dbReference>
<dbReference type="InterPro" id="IPR015797">
    <property type="entry name" value="NUDIX_hydrolase-like_dom_sf"/>
</dbReference>
<evidence type="ECO:0000313" key="8">
    <source>
        <dbReference type="Proteomes" id="UP000275951"/>
    </source>
</evidence>
<evidence type="ECO:0000259" key="6">
    <source>
        <dbReference type="PROSITE" id="PS51462"/>
    </source>
</evidence>
<dbReference type="GO" id="GO:0016787">
    <property type="term" value="F:hydrolase activity"/>
    <property type="evidence" value="ECO:0007669"/>
    <property type="project" value="UniProtKB-KW"/>
</dbReference>
<evidence type="ECO:0000256" key="1">
    <source>
        <dbReference type="ARBA" id="ARBA00001946"/>
    </source>
</evidence>
<dbReference type="SUPFAM" id="SSF55811">
    <property type="entry name" value="Nudix"/>
    <property type="match status" value="1"/>
</dbReference>
<organism evidence="7 8">
    <name type="scientific">Trueperella pyogenes</name>
    <dbReference type="NCBI Taxonomy" id="1661"/>
    <lineage>
        <taxon>Bacteria</taxon>
        <taxon>Bacillati</taxon>
        <taxon>Actinomycetota</taxon>
        <taxon>Actinomycetes</taxon>
        <taxon>Actinomycetales</taxon>
        <taxon>Actinomycetaceae</taxon>
        <taxon>Trueperella</taxon>
    </lineage>
</organism>
<dbReference type="AlphaFoldDB" id="A0A3Q9GJ34"/>
<dbReference type="InterPro" id="IPR020476">
    <property type="entry name" value="Nudix_hydrolase"/>
</dbReference>
<evidence type="ECO:0000256" key="5">
    <source>
        <dbReference type="RuleBase" id="RU003476"/>
    </source>
</evidence>
<protein>
    <submittedName>
        <fullName evidence="7">NUDIX domain-containing protein</fullName>
    </submittedName>
</protein>
<dbReference type="InterPro" id="IPR000086">
    <property type="entry name" value="NUDIX_hydrolase_dom"/>
</dbReference>
<dbReference type="PROSITE" id="PS00893">
    <property type="entry name" value="NUDIX_BOX"/>
    <property type="match status" value="1"/>
</dbReference>
<name>A0A3Q9GJ34_9ACTO</name>
<evidence type="ECO:0000256" key="4">
    <source>
        <dbReference type="ARBA" id="ARBA00022842"/>
    </source>
</evidence>
<gene>
    <name evidence="7" type="ORF">EBQ10_01015</name>
</gene>
<comment type="similarity">
    <text evidence="2 5">Belongs to the Nudix hydrolase family.</text>
</comment>